<comment type="caution">
    <text evidence="2">The sequence shown here is derived from an EMBL/GenBank/DDBJ whole genome shotgun (WGS) entry which is preliminary data.</text>
</comment>
<evidence type="ECO:0000256" key="1">
    <source>
        <dbReference type="SAM" id="MobiDB-lite"/>
    </source>
</evidence>
<name>A0A2I0IRJ4_PUNGR</name>
<evidence type="ECO:0000313" key="3">
    <source>
        <dbReference type="Proteomes" id="UP000233551"/>
    </source>
</evidence>
<reference evidence="2 3" key="1">
    <citation type="submission" date="2017-11" db="EMBL/GenBank/DDBJ databases">
        <title>De-novo sequencing of pomegranate (Punica granatum L.) genome.</title>
        <authorList>
            <person name="Akparov Z."/>
            <person name="Amiraslanov A."/>
            <person name="Hajiyeva S."/>
            <person name="Abbasov M."/>
            <person name="Kaur K."/>
            <person name="Hamwieh A."/>
            <person name="Solovyev V."/>
            <person name="Salamov A."/>
            <person name="Braich B."/>
            <person name="Kosarev P."/>
            <person name="Mahmoud A."/>
            <person name="Hajiyev E."/>
            <person name="Babayeva S."/>
            <person name="Izzatullayeva V."/>
            <person name="Mammadov A."/>
            <person name="Mammadov A."/>
            <person name="Sharifova S."/>
            <person name="Ojaghi J."/>
            <person name="Eynullazada K."/>
            <person name="Bayramov B."/>
            <person name="Abdulazimova A."/>
            <person name="Shahmuradov I."/>
        </authorList>
    </citation>
    <scope>NUCLEOTIDE SEQUENCE [LARGE SCALE GENOMIC DNA]</scope>
    <source>
        <strain evidence="3">cv. AG2017</strain>
        <tissue evidence="2">Leaf</tissue>
    </source>
</reference>
<feature type="region of interest" description="Disordered" evidence="1">
    <location>
        <begin position="121"/>
        <end position="149"/>
    </location>
</feature>
<gene>
    <name evidence="2" type="ORF">CRG98_032960</name>
</gene>
<dbReference type="AlphaFoldDB" id="A0A2I0IRJ4"/>
<protein>
    <submittedName>
        <fullName evidence="2">Uncharacterized protein</fullName>
    </submittedName>
</protein>
<dbReference type="EMBL" id="PGOL01002599">
    <property type="protein sequence ID" value="PKI46618.1"/>
    <property type="molecule type" value="Genomic_DNA"/>
</dbReference>
<organism evidence="2 3">
    <name type="scientific">Punica granatum</name>
    <name type="common">Pomegranate</name>
    <dbReference type="NCBI Taxonomy" id="22663"/>
    <lineage>
        <taxon>Eukaryota</taxon>
        <taxon>Viridiplantae</taxon>
        <taxon>Streptophyta</taxon>
        <taxon>Embryophyta</taxon>
        <taxon>Tracheophyta</taxon>
        <taxon>Spermatophyta</taxon>
        <taxon>Magnoliopsida</taxon>
        <taxon>eudicotyledons</taxon>
        <taxon>Gunneridae</taxon>
        <taxon>Pentapetalae</taxon>
        <taxon>rosids</taxon>
        <taxon>malvids</taxon>
        <taxon>Myrtales</taxon>
        <taxon>Lythraceae</taxon>
        <taxon>Punica</taxon>
    </lineage>
</organism>
<dbReference type="Proteomes" id="UP000233551">
    <property type="component" value="Unassembled WGS sequence"/>
</dbReference>
<sequence>MTAFAPRTGDFRFDLDHKSKRSPHIGLAVLSLVISLSLRNSIWSTSLASFTKPGVQSFQGIDEDRTVYTNSAPSLLSRTSVMNPLSMVLAAPDMDHECCEDVHAETVIRPADLVHGDARQKEPLPVQSPSRGLVGLYVPPGSGSDRKEV</sequence>
<accession>A0A2I0IRJ4</accession>
<proteinExistence type="predicted"/>
<keyword evidence="3" id="KW-1185">Reference proteome</keyword>
<evidence type="ECO:0000313" key="2">
    <source>
        <dbReference type="EMBL" id="PKI46618.1"/>
    </source>
</evidence>